<accession>A0A1L7XI28</accession>
<evidence type="ECO:0000313" key="3">
    <source>
        <dbReference type="Proteomes" id="UP000184330"/>
    </source>
</evidence>
<evidence type="ECO:0000256" key="1">
    <source>
        <dbReference type="SAM" id="MobiDB-lite"/>
    </source>
</evidence>
<sequence>MAHNTFPPLELSDAMKKQVSITPPTPEVAPPQTFDHLFTFPSGDVQVTVVYKGCQIVGKVVQHVLCLASPVWQKFLFPPWGPNSENNGDKNSNNTSRSPNTGAGAGETMKELDFSEDDGGALLLLLRIAHMQFRKVPSKLRTDELYQLALLCEQYDCHSLVQPWVHGWLNSLSAYEVNSPSLLYISWAFGNEVLFSSVAQEMVKHCEVGDDGQILRLLGNDIEVVLPDRISESILTVRAKLIDDILKIPYDHLRQYLGRSSPRCQVGIADCDSIGYGSLVLSLDGAGFWPEKTHANILYAPNELYRRMGNVRLHLLPNASHDKCSPRVFVLPILACLKEIPDPTLDCHRRHIERRAKELAFEKDE</sequence>
<proteinExistence type="predicted"/>
<dbReference type="EMBL" id="FJOG01000027">
    <property type="protein sequence ID" value="CZR64693.1"/>
    <property type="molecule type" value="Genomic_DNA"/>
</dbReference>
<name>A0A1L7XI28_9HELO</name>
<dbReference type="STRING" id="576137.A0A1L7XI28"/>
<dbReference type="Proteomes" id="UP000184330">
    <property type="component" value="Unassembled WGS sequence"/>
</dbReference>
<dbReference type="OrthoDB" id="5275938at2759"/>
<evidence type="ECO:0000313" key="2">
    <source>
        <dbReference type="EMBL" id="CZR64693.1"/>
    </source>
</evidence>
<feature type="compositionally biased region" description="Low complexity" evidence="1">
    <location>
        <begin position="83"/>
        <end position="96"/>
    </location>
</feature>
<keyword evidence="3" id="KW-1185">Reference proteome</keyword>
<organism evidence="2 3">
    <name type="scientific">Phialocephala subalpina</name>
    <dbReference type="NCBI Taxonomy" id="576137"/>
    <lineage>
        <taxon>Eukaryota</taxon>
        <taxon>Fungi</taxon>
        <taxon>Dikarya</taxon>
        <taxon>Ascomycota</taxon>
        <taxon>Pezizomycotina</taxon>
        <taxon>Leotiomycetes</taxon>
        <taxon>Helotiales</taxon>
        <taxon>Mollisiaceae</taxon>
        <taxon>Phialocephala</taxon>
        <taxon>Phialocephala fortinii species complex</taxon>
    </lineage>
</organism>
<dbReference type="AlphaFoldDB" id="A0A1L7XI28"/>
<protein>
    <recommendedName>
        <fullName evidence="4">BTB domain-containing protein</fullName>
    </recommendedName>
</protein>
<reference evidence="2 3" key="1">
    <citation type="submission" date="2016-03" db="EMBL/GenBank/DDBJ databases">
        <authorList>
            <person name="Ploux O."/>
        </authorList>
    </citation>
    <scope>NUCLEOTIDE SEQUENCE [LARGE SCALE GENOMIC DNA]</scope>
    <source>
        <strain evidence="2 3">UAMH 11012</strain>
    </source>
</reference>
<evidence type="ECO:0008006" key="4">
    <source>
        <dbReference type="Google" id="ProtNLM"/>
    </source>
</evidence>
<gene>
    <name evidence="2" type="ORF">PAC_14592</name>
</gene>
<feature type="region of interest" description="Disordered" evidence="1">
    <location>
        <begin position="83"/>
        <end position="107"/>
    </location>
</feature>